<accession>A0ABP1FW33</accession>
<evidence type="ECO:0000256" key="1">
    <source>
        <dbReference type="SAM" id="MobiDB-lite"/>
    </source>
</evidence>
<feature type="compositionally biased region" description="Polar residues" evidence="1">
    <location>
        <begin position="279"/>
        <end position="295"/>
    </location>
</feature>
<keyword evidence="3" id="KW-1185">Reference proteome</keyword>
<evidence type="ECO:0000313" key="3">
    <source>
        <dbReference type="Proteomes" id="UP001497392"/>
    </source>
</evidence>
<protein>
    <submittedName>
        <fullName evidence="2">G5645 protein</fullName>
    </submittedName>
</protein>
<evidence type="ECO:0000313" key="2">
    <source>
        <dbReference type="EMBL" id="CAL5223174.1"/>
    </source>
</evidence>
<feature type="region of interest" description="Disordered" evidence="1">
    <location>
        <begin position="240"/>
        <end position="319"/>
    </location>
</feature>
<proteinExistence type="predicted"/>
<sequence length="319" mass="34991">MKDIPEAIRGLPWRFSQETHPENLKACQEWLTEQLCPDGCFWLPVPSQSWLAAEIMECDVSIQECKTDFALFLKCAATAHLEAFLAGHAYLDGGPSAHDLRAAKEYVVALFESKTTQALARKPIQSIAPQVAAQAMLINHMTDRMGRKFFIPVLGGDGKEFLLTHALPYGADFRIHIAYSKGSSERASAIQFCRSVLERAMQASTGDPAALGGTYEVKDRDYPNLMKPALEAVEVEAAAAAQGRKRKRSSGVDASQEMLESRVEMPHAGRREQAPASREPSQTPQTAAQFPSNVAQRVLMRRRGRKANEAQPGKNGPGA</sequence>
<comment type="caution">
    <text evidence="2">The sequence shown here is derived from an EMBL/GenBank/DDBJ whole genome shotgun (WGS) entry which is preliminary data.</text>
</comment>
<dbReference type="Proteomes" id="UP001497392">
    <property type="component" value="Unassembled WGS sequence"/>
</dbReference>
<gene>
    <name evidence="2" type="primary">g5645</name>
    <name evidence="2" type="ORF">VP750_LOCUS4833</name>
</gene>
<reference evidence="2 3" key="1">
    <citation type="submission" date="2024-06" db="EMBL/GenBank/DDBJ databases">
        <authorList>
            <person name="Kraege A."/>
            <person name="Thomma B."/>
        </authorList>
    </citation>
    <scope>NUCLEOTIDE SEQUENCE [LARGE SCALE GENOMIC DNA]</scope>
</reference>
<name>A0ABP1FW33_9CHLO</name>
<organism evidence="2 3">
    <name type="scientific">Coccomyxa viridis</name>
    <dbReference type="NCBI Taxonomy" id="1274662"/>
    <lineage>
        <taxon>Eukaryota</taxon>
        <taxon>Viridiplantae</taxon>
        <taxon>Chlorophyta</taxon>
        <taxon>core chlorophytes</taxon>
        <taxon>Trebouxiophyceae</taxon>
        <taxon>Trebouxiophyceae incertae sedis</taxon>
        <taxon>Coccomyxaceae</taxon>
        <taxon>Coccomyxa</taxon>
    </lineage>
</organism>
<feature type="compositionally biased region" description="Basic and acidic residues" evidence="1">
    <location>
        <begin position="259"/>
        <end position="273"/>
    </location>
</feature>
<dbReference type="EMBL" id="CAXHTA020000008">
    <property type="protein sequence ID" value="CAL5223174.1"/>
    <property type="molecule type" value="Genomic_DNA"/>
</dbReference>